<gene>
    <name evidence="2" type="ORF">BDZ31_001547</name>
</gene>
<dbReference type="PANTHER" id="PTHR35006:SF2">
    <property type="entry name" value="GLYOXALASE FAMILY PROTEIN (AFU_ORTHOLOGUE AFUA_5G14830)"/>
    <property type="match status" value="1"/>
</dbReference>
<dbReference type="InterPro" id="IPR004360">
    <property type="entry name" value="Glyas_Fos-R_dOase_dom"/>
</dbReference>
<keyword evidence="2" id="KW-0223">Dioxygenase</keyword>
<name>A0A840ID30_9ACTN</name>
<dbReference type="EMBL" id="JACHNU010000001">
    <property type="protein sequence ID" value="MBB4661974.1"/>
    <property type="molecule type" value="Genomic_DNA"/>
</dbReference>
<accession>A0A840ID30</accession>
<dbReference type="SUPFAM" id="SSF54593">
    <property type="entry name" value="Glyoxalase/Bleomycin resistance protein/Dihydroxybiphenyl dioxygenase"/>
    <property type="match status" value="1"/>
</dbReference>
<dbReference type="Gene3D" id="3.10.180.10">
    <property type="entry name" value="2,3-Dihydroxybiphenyl 1,2-Dioxygenase, domain 1"/>
    <property type="match status" value="1"/>
</dbReference>
<proteinExistence type="predicted"/>
<dbReference type="AlphaFoldDB" id="A0A840ID30"/>
<dbReference type="PANTHER" id="PTHR35006">
    <property type="entry name" value="GLYOXALASE FAMILY PROTEIN (AFU_ORTHOLOGUE AFUA_5G14830)"/>
    <property type="match status" value="1"/>
</dbReference>
<keyword evidence="2" id="KW-0456">Lyase</keyword>
<protein>
    <submittedName>
        <fullName evidence="2">Catechol 2,3-dioxygenase-like lactoylglutathione lyase family enzyme</fullName>
    </submittedName>
</protein>
<sequence length="133" mass="14040">MTTSAIENWDWSRPVFDHLHLRVADLAASRAFYLAALRPLGIPLLIDTPETVQFPNLALSADGEPSARVHVAFVAADEDAVAAFHAAGVAAGGRDNGAPGPRRYGPPGSTYHAAYVLDPDGNNVEAVFRSFGG</sequence>
<organism evidence="2 3">
    <name type="scientific">Conexibacter arvalis</name>
    <dbReference type="NCBI Taxonomy" id="912552"/>
    <lineage>
        <taxon>Bacteria</taxon>
        <taxon>Bacillati</taxon>
        <taxon>Actinomycetota</taxon>
        <taxon>Thermoleophilia</taxon>
        <taxon>Solirubrobacterales</taxon>
        <taxon>Conexibacteraceae</taxon>
        <taxon>Conexibacter</taxon>
    </lineage>
</organism>
<dbReference type="GO" id="GO:0016829">
    <property type="term" value="F:lyase activity"/>
    <property type="evidence" value="ECO:0007669"/>
    <property type="project" value="UniProtKB-KW"/>
</dbReference>
<keyword evidence="3" id="KW-1185">Reference proteome</keyword>
<comment type="caution">
    <text evidence="2">The sequence shown here is derived from an EMBL/GenBank/DDBJ whole genome shotgun (WGS) entry which is preliminary data.</text>
</comment>
<dbReference type="InterPro" id="IPR029068">
    <property type="entry name" value="Glyas_Bleomycin-R_OHBP_Dase"/>
</dbReference>
<evidence type="ECO:0000259" key="1">
    <source>
        <dbReference type="PROSITE" id="PS51819"/>
    </source>
</evidence>
<dbReference type="PROSITE" id="PS51819">
    <property type="entry name" value="VOC"/>
    <property type="match status" value="1"/>
</dbReference>
<feature type="domain" description="VOC" evidence="1">
    <location>
        <begin position="15"/>
        <end position="129"/>
    </location>
</feature>
<dbReference type="GO" id="GO:0051213">
    <property type="term" value="F:dioxygenase activity"/>
    <property type="evidence" value="ECO:0007669"/>
    <property type="project" value="UniProtKB-KW"/>
</dbReference>
<dbReference type="Proteomes" id="UP000585272">
    <property type="component" value="Unassembled WGS sequence"/>
</dbReference>
<keyword evidence="2" id="KW-0560">Oxidoreductase</keyword>
<reference evidence="2 3" key="1">
    <citation type="submission" date="2020-08" db="EMBL/GenBank/DDBJ databases">
        <title>Genomic Encyclopedia of Archaeal and Bacterial Type Strains, Phase II (KMG-II): from individual species to whole genera.</title>
        <authorList>
            <person name="Goeker M."/>
        </authorList>
    </citation>
    <scope>NUCLEOTIDE SEQUENCE [LARGE SCALE GENOMIC DNA]</scope>
    <source>
        <strain evidence="2 3">DSM 23288</strain>
    </source>
</reference>
<evidence type="ECO:0000313" key="2">
    <source>
        <dbReference type="EMBL" id="MBB4661974.1"/>
    </source>
</evidence>
<dbReference type="InterPro" id="IPR037523">
    <property type="entry name" value="VOC_core"/>
</dbReference>
<evidence type="ECO:0000313" key="3">
    <source>
        <dbReference type="Proteomes" id="UP000585272"/>
    </source>
</evidence>
<dbReference type="Pfam" id="PF00903">
    <property type="entry name" value="Glyoxalase"/>
    <property type="match status" value="1"/>
</dbReference>
<dbReference type="RefSeq" id="WP_183340595.1">
    <property type="nucleotide sequence ID" value="NZ_JACHNU010000001.1"/>
</dbReference>